<dbReference type="SUPFAM" id="SSF53098">
    <property type="entry name" value="Ribonuclease H-like"/>
    <property type="match status" value="1"/>
</dbReference>
<evidence type="ECO:0000313" key="4">
    <source>
        <dbReference type="Proteomes" id="UP000325315"/>
    </source>
</evidence>
<dbReference type="InterPro" id="IPR012337">
    <property type="entry name" value="RNaseH-like_sf"/>
</dbReference>
<proteinExistence type="predicted"/>
<feature type="compositionally biased region" description="Basic residues" evidence="1">
    <location>
        <begin position="52"/>
        <end position="65"/>
    </location>
</feature>
<dbReference type="InterPro" id="IPR001584">
    <property type="entry name" value="Integrase_cat-core"/>
</dbReference>
<dbReference type="Proteomes" id="UP000325315">
    <property type="component" value="Unassembled WGS sequence"/>
</dbReference>
<dbReference type="GO" id="GO:0003676">
    <property type="term" value="F:nucleic acid binding"/>
    <property type="evidence" value="ECO:0007669"/>
    <property type="project" value="InterPro"/>
</dbReference>
<sequence>MDLFPQIQIQALKFDNGKKYKSNEFNQFCEDVGFEHQLIGLYTPQQNEINERKKHTKKNHRSVYR</sequence>
<accession>A0A5B6WE04</accession>
<name>A0A5B6WE04_9ROSI</name>
<evidence type="ECO:0000256" key="1">
    <source>
        <dbReference type="SAM" id="MobiDB-lite"/>
    </source>
</evidence>
<keyword evidence="4" id="KW-1185">Reference proteome</keyword>
<organism evidence="3 4">
    <name type="scientific">Gossypium australe</name>
    <dbReference type="NCBI Taxonomy" id="47621"/>
    <lineage>
        <taxon>Eukaryota</taxon>
        <taxon>Viridiplantae</taxon>
        <taxon>Streptophyta</taxon>
        <taxon>Embryophyta</taxon>
        <taxon>Tracheophyta</taxon>
        <taxon>Spermatophyta</taxon>
        <taxon>Magnoliopsida</taxon>
        <taxon>eudicotyledons</taxon>
        <taxon>Gunneridae</taxon>
        <taxon>Pentapetalae</taxon>
        <taxon>rosids</taxon>
        <taxon>malvids</taxon>
        <taxon>Malvales</taxon>
        <taxon>Malvaceae</taxon>
        <taxon>Malvoideae</taxon>
        <taxon>Gossypium</taxon>
    </lineage>
</organism>
<comment type="caution">
    <text evidence="3">The sequence shown here is derived from an EMBL/GenBank/DDBJ whole genome shotgun (WGS) entry which is preliminary data.</text>
</comment>
<evidence type="ECO:0000313" key="3">
    <source>
        <dbReference type="EMBL" id="KAA3480041.1"/>
    </source>
</evidence>
<dbReference type="AlphaFoldDB" id="A0A5B6WE04"/>
<reference evidence="4" key="1">
    <citation type="journal article" date="2019" name="Plant Biotechnol. J.">
        <title>Genome sequencing of the Australian wild diploid species Gossypium australe highlights disease resistance and delayed gland morphogenesis.</title>
        <authorList>
            <person name="Cai Y."/>
            <person name="Cai X."/>
            <person name="Wang Q."/>
            <person name="Wang P."/>
            <person name="Zhang Y."/>
            <person name="Cai C."/>
            <person name="Xu Y."/>
            <person name="Wang K."/>
            <person name="Zhou Z."/>
            <person name="Wang C."/>
            <person name="Geng S."/>
            <person name="Li B."/>
            <person name="Dong Q."/>
            <person name="Hou Y."/>
            <person name="Wang H."/>
            <person name="Ai P."/>
            <person name="Liu Z."/>
            <person name="Yi F."/>
            <person name="Sun M."/>
            <person name="An G."/>
            <person name="Cheng J."/>
            <person name="Zhang Y."/>
            <person name="Shi Q."/>
            <person name="Xie Y."/>
            <person name="Shi X."/>
            <person name="Chang Y."/>
            <person name="Huang F."/>
            <person name="Chen Y."/>
            <person name="Hong S."/>
            <person name="Mi L."/>
            <person name="Sun Q."/>
            <person name="Zhang L."/>
            <person name="Zhou B."/>
            <person name="Peng R."/>
            <person name="Zhang X."/>
            <person name="Liu F."/>
        </authorList>
    </citation>
    <scope>NUCLEOTIDE SEQUENCE [LARGE SCALE GENOMIC DNA]</scope>
    <source>
        <strain evidence="4">cv. PA1801</strain>
    </source>
</reference>
<gene>
    <name evidence="3" type="ORF">EPI10_020502</name>
</gene>
<feature type="region of interest" description="Disordered" evidence="1">
    <location>
        <begin position="45"/>
        <end position="65"/>
    </location>
</feature>
<feature type="domain" description="Integrase catalytic" evidence="2">
    <location>
        <begin position="1"/>
        <end position="65"/>
    </location>
</feature>
<dbReference type="Gene3D" id="3.30.420.10">
    <property type="entry name" value="Ribonuclease H-like superfamily/Ribonuclease H"/>
    <property type="match status" value="1"/>
</dbReference>
<evidence type="ECO:0000259" key="2">
    <source>
        <dbReference type="PROSITE" id="PS50994"/>
    </source>
</evidence>
<dbReference type="GO" id="GO:0015074">
    <property type="term" value="P:DNA integration"/>
    <property type="evidence" value="ECO:0007669"/>
    <property type="project" value="InterPro"/>
</dbReference>
<dbReference type="EMBL" id="SMMG02000003">
    <property type="protein sequence ID" value="KAA3480041.1"/>
    <property type="molecule type" value="Genomic_DNA"/>
</dbReference>
<dbReference type="PROSITE" id="PS50994">
    <property type="entry name" value="INTEGRASE"/>
    <property type="match status" value="1"/>
</dbReference>
<dbReference type="InterPro" id="IPR036397">
    <property type="entry name" value="RNaseH_sf"/>
</dbReference>
<protein>
    <submittedName>
        <fullName evidence="3">Retrovirus-related Pol polyprotein from transposon TNT 1-94</fullName>
    </submittedName>
</protein>